<gene>
    <name evidence="2" type="ORF">JOB18_021532</name>
</gene>
<dbReference type="SMART" id="SM00450">
    <property type="entry name" value="RHOD"/>
    <property type="match status" value="1"/>
</dbReference>
<evidence type="ECO:0000259" key="1">
    <source>
        <dbReference type="PROSITE" id="PS50206"/>
    </source>
</evidence>
<feature type="domain" description="Rhodanese" evidence="1">
    <location>
        <begin position="52"/>
        <end position="150"/>
    </location>
</feature>
<dbReference type="AlphaFoldDB" id="A0AAV6SLU0"/>
<dbReference type="EMBL" id="JAGKHQ010000004">
    <property type="protein sequence ID" value="KAG7517980.1"/>
    <property type="molecule type" value="Genomic_DNA"/>
</dbReference>
<dbReference type="InterPro" id="IPR001763">
    <property type="entry name" value="Rhodanese-like_dom"/>
</dbReference>
<dbReference type="Pfam" id="PF00581">
    <property type="entry name" value="Rhodanese"/>
    <property type="match status" value="1"/>
</dbReference>
<reference evidence="2 3" key="1">
    <citation type="journal article" date="2021" name="Sci. Rep.">
        <title>Chromosome anchoring in Senegalese sole (Solea senegalensis) reveals sex-associated markers and genome rearrangements in flatfish.</title>
        <authorList>
            <person name="Guerrero-Cozar I."/>
            <person name="Gomez-Garrido J."/>
            <person name="Berbel C."/>
            <person name="Martinez-Blanch J.F."/>
            <person name="Alioto T."/>
            <person name="Claros M.G."/>
            <person name="Gagnaire P.A."/>
            <person name="Manchado M."/>
        </authorList>
    </citation>
    <scope>NUCLEOTIDE SEQUENCE [LARGE SCALE GENOMIC DNA]</scope>
    <source>
        <strain evidence="2">Sse05_10M</strain>
    </source>
</reference>
<dbReference type="PANTHER" id="PTHR44086:SF3">
    <property type="entry name" value="THIOSULFATE SULFURTRANSFERASE_RHODANESE-LIKE DOMAIN-CONTAINING PROTEIN 1 ISOFORM X2"/>
    <property type="match status" value="1"/>
</dbReference>
<accession>A0AAV6SLU0</accession>
<evidence type="ECO:0000313" key="2">
    <source>
        <dbReference type="EMBL" id="KAG7517980.1"/>
    </source>
</evidence>
<dbReference type="Proteomes" id="UP000693946">
    <property type="component" value="Linkage Group LG12"/>
</dbReference>
<name>A0AAV6SLU0_SOLSE</name>
<proteinExistence type="predicted"/>
<dbReference type="PROSITE" id="PS50206">
    <property type="entry name" value="RHODANESE_3"/>
    <property type="match status" value="1"/>
</dbReference>
<dbReference type="PANTHER" id="PTHR44086">
    <property type="entry name" value="THIOSULFATE SULFURTRANSFERASE RDL2, MITOCHONDRIAL-RELATED"/>
    <property type="match status" value="1"/>
</dbReference>
<comment type="caution">
    <text evidence="2">The sequence shown here is derived from an EMBL/GenBank/DDBJ whole genome shotgun (WGS) entry which is preliminary data.</text>
</comment>
<evidence type="ECO:0000313" key="3">
    <source>
        <dbReference type="Proteomes" id="UP000693946"/>
    </source>
</evidence>
<protein>
    <recommendedName>
        <fullName evidence="1">Rhodanese domain-containing protein</fullName>
    </recommendedName>
</protein>
<sequence>MANAVLKHCVVGLRLFRWQNHTRVGELAAFMNTGIAGKKEISYEDLKALLAKSQNLLLVDVRSQDEVDKGRIPGSTHIPVATVKDAFSLEPEEFKAKYGVTKPPLETSELVFHCHMGRRGAAATAEASSLGYVNACNYSGGYQEWSMKEKK</sequence>
<keyword evidence="3" id="KW-1185">Reference proteome</keyword>
<organism evidence="2 3">
    <name type="scientific">Solea senegalensis</name>
    <name type="common">Senegalese sole</name>
    <dbReference type="NCBI Taxonomy" id="28829"/>
    <lineage>
        <taxon>Eukaryota</taxon>
        <taxon>Metazoa</taxon>
        <taxon>Chordata</taxon>
        <taxon>Craniata</taxon>
        <taxon>Vertebrata</taxon>
        <taxon>Euteleostomi</taxon>
        <taxon>Actinopterygii</taxon>
        <taxon>Neopterygii</taxon>
        <taxon>Teleostei</taxon>
        <taxon>Neoteleostei</taxon>
        <taxon>Acanthomorphata</taxon>
        <taxon>Carangaria</taxon>
        <taxon>Pleuronectiformes</taxon>
        <taxon>Pleuronectoidei</taxon>
        <taxon>Soleidae</taxon>
        <taxon>Solea</taxon>
    </lineage>
</organism>